<evidence type="ECO:0000256" key="3">
    <source>
        <dbReference type="ARBA" id="ARBA00022475"/>
    </source>
</evidence>
<evidence type="ECO:0000256" key="5">
    <source>
        <dbReference type="ARBA" id="ARBA00022989"/>
    </source>
</evidence>
<dbReference type="InterPro" id="IPR050833">
    <property type="entry name" value="Poly_Biosynth_Transport"/>
</dbReference>
<feature type="transmembrane region" description="Helical" evidence="7">
    <location>
        <begin position="436"/>
        <end position="453"/>
    </location>
</feature>
<gene>
    <name evidence="8" type="ORF">DWW10_07240</name>
</gene>
<organism evidence="8 9">
    <name type="scientific">Bacteroides intestinalis</name>
    <dbReference type="NCBI Taxonomy" id="329854"/>
    <lineage>
        <taxon>Bacteria</taxon>
        <taxon>Pseudomonadati</taxon>
        <taxon>Bacteroidota</taxon>
        <taxon>Bacteroidia</taxon>
        <taxon>Bacteroidales</taxon>
        <taxon>Bacteroidaceae</taxon>
        <taxon>Bacteroides</taxon>
    </lineage>
</organism>
<keyword evidence="5 7" id="KW-1133">Transmembrane helix</keyword>
<dbReference type="AlphaFoldDB" id="A0A412YDD4"/>
<keyword evidence="3" id="KW-1003">Cell membrane</keyword>
<dbReference type="Pfam" id="PF13440">
    <property type="entry name" value="Polysacc_synt_3"/>
    <property type="match status" value="1"/>
</dbReference>
<feature type="transmembrane region" description="Helical" evidence="7">
    <location>
        <begin position="364"/>
        <end position="397"/>
    </location>
</feature>
<accession>A0A412YDD4</accession>
<name>A0A412YDD4_9BACE</name>
<dbReference type="EMBL" id="QRZF01000004">
    <property type="protein sequence ID" value="RGV55338.1"/>
    <property type="molecule type" value="Genomic_DNA"/>
</dbReference>
<reference evidence="8 9" key="1">
    <citation type="submission" date="2018-08" db="EMBL/GenBank/DDBJ databases">
        <title>A genome reference for cultivated species of the human gut microbiota.</title>
        <authorList>
            <person name="Zou Y."/>
            <person name="Xue W."/>
            <person name="Luo G."/>
        </authorList>
    </citation>
    <scope>NUCLEOTIDE SEQUENCE [LARGE SCALE GENOMIC DNA]</scope>
    <source>
        <strain evidence="8 9">AF14-32</strain>
    </source>
</reference>
<comment type="caution">
    <text evidence="8">The sequence shown here is derived from an EMBL/GenBank/DDBJ whole genome shotgun (WGS) entry which is preliminary data.</text>
</comment>
<evidence type="ECO:0000313" key="9">
    <source>
        <dbReference type="Proteomes" id="UP000283850"/>
    </source>
</evidence>
<comment type="subcellular location">
    <subcellularLocation>
        <location evidence="1">Cell membrane</location>
        <topology evidence="1">Multi-pass membrane protein</topology>
    </subcellularLocation>
</comment>
<proteinExistence type="inferred from homology"/>
<keyword evidence="4 7" id="KW-0812">Transmembrane</keyword>
<dbReference type="RefSeq" id="WP_022392956.1">
    <property type="nucleotide sequence ID" value="NZ_QRZF01000004.1"/>
</dbReference>
<evidence type="ECO:0000256" key="1">
    <source>
        <dbReference type="ARBA" id="ARBA00004651"/>
    </source>
</evidence>
<comment type="similarity">
    <text evidence="2">Belongs to the polysaccharide synthase family.</text>
</comment>
<dbReference type="PANTHER" id="PTHR30250:SF10">
    <property type="entry name" value="LIPOPOLYSACCHARIDE BIOSYNTHESIS PROTEIN WZXC"/>
    <property type="match status" value="1"/>
</dbReference>
<evidence type="ECO:0000256" key="6">
    <source>
        <dbReference type="ARBA" id="ARBA00023136"/>
    </source>
</evidence>
<feature type="transmembrane region" description="Helical" evidence="7">
    <location>
        <begin position="9"/>
        <end position="33"/>
    </location>
</feature>
<evidence type="ECO:0000313" key="8">
    <source>
        <dbReference type="EMBL" id="RGV55338.1"/>
    </source>
</evidence>
<feature type="transmembrane region" description="Helical" evidence="7">
    <location>
        <begin position="39"/>
        <end position="56"/>
    </location>
</feature>
<feature type="transmembrane region" description="Helical" evidence="7">
    <location>
        <begin position="77"/>
        <end position="103"/>
    </location>
</feature>
<feature type="transmembrane region" description="Helical" evidence="7">
    <location>
        <begin position="115"/>
        <end position="133"/>
    </location>
</feature>
<keyword evidence="6 7" id="KW-0472">Membrane</keyword>
<protein>
    <submittedName>
        <fullName evidence="8">Lipopolysaccharide biosynthesis protein</fullName>
    </submittedName>
</protein>
<feature type="transmembrane region" description="Helical" evidence="7">
    <location>
        <begin position="285"/>
        <end position="303"/>
    </location>
</feature>
<feature type="transmembrane region" description="Helical" evidence="7">
    <location>
        <begin position="323"/>
        <end position="343"/>
    </location>
</feature>
<dbReference type="GO" id="GO:0005886">
    <property type="term" value="C:plasma membrane"/>
    <property type="evidence" value="ECO:0007669"/>
    <property type="project" value="UniProtKB-SubCell"/>
</dbReference>
<feature type="transmembrane region" description="Helical" evidence="7">
    <location>
        <begin position="412"/>
        <end position="429"/>
    </location>
</feature>
<evidence type="ECO:0000256" key="2">
    <source>
        <dbReference type="ARBA" id="ARBA00007430"/>
    </source>
</evidence>
<dbReference type="Proteomes" id="UP000283850">
    <property type="component" value="Unassembled WGS sequence"/>
</dbReference>
<evidence type="ECO:0000256" key="4">
    <source>
        <dbReference type="ARBA" id="ARBA00022692"/>
    </source>
</evidence>
<sequence length="473" mass="54002">MSQSQKKAILWNTIGKLSSQALSIVVSLIVARLLLPSDYGLIAILTVFIAIAEALLDSGFENALVQKSDRTNVDFSTVFYFNVTVSATLYLILFFAAIPISHFYNEPQLIEVTRIYALIVIIQGLAIVQRTKLMISLRFKEFTQINLIAVCISGFLGITLAWHGMGVYALLCQNISMQLLCTMGLWFKVKWKPDLVFSTDSFKQLFSFGSKLLISGMMHRIYTNLYSLIIGKFYAVADVGFFTKANSLSKLPSVQFTTIITQVSYPALCDLQNDDEKLKKQFYKYLRLNCFVVFPAMVILASISKPLISVVLTERWLDMVPYMQILCIAYMFEPIQRFNWYILNVKGRSDLSLSSEVIKKSIAIFLLIIALQFGVIYICYSILLYSIIDIVITIYFVKKVLPWGYWDEFKQIYPYLIASVISGVEILLINSMVSNCWTQLVVGILGVVTYWLICRLYKCRECNIIYEIKHLKS</sequence>
<dbReference type="CDD" id="cd13127">
    <property type="entry name" value="MATE_tuaB_like"/>
    <property type="match status" value="1"/>
</dbReference>
<feature type="transmembrane region" description="Helical" evidence="7">
    <location>
        <begin position="145"/>
        <end position="162"/>
    </location>
</feature>
<dbReference type="PANTHER" id="PTHR30250">
    <property type="entry name" value="PST FAMILY PREDICTED COLANIC ACID TRANSPORTER"/>
    <property type="match status" value="1"/>
</dbReference>
<evidence type="ECO:0000256" key="7">
    <source>
        <dbReference type="SAM" id="Phobius"/>
    </source>
</evidence>